<dbReference type="PATRIC" id="fig|226910.6.peg.2008"/>
<dbReference type="InterPro" id="IPR006522">
    <property type="entry name" value="Phage_virion_morphogenesis"/>
</dbReference>
<dbReference type="AlphaFoldDB" id="A0A0C2EZH0"/>
<dbReference type="Pfam" id="PF05069">
    <property type="entry name" value="Phage_tail_S"/>
    <property type="match status" value="1"/>
</dbReference>
<comment type="caution">
    <text evidence="2">The sequence shown here is derived from an EMBL/GenBank/DDBJ whole genome shotgun (WGS) entry which is preliminary data.</text>
</comment>
<dbReference type="EMBL" id="JXDG01000021">
    <property type="protein sequence ID" value="KIH84218.1"/>
    <property type="molecule type" value="Genomic_DNA"/>
</dbReference>
<sequence>MGCPSMTNRLEALEDWAAGLLRQLEPAASNQIARSLGQALRRNQQQRVIAQRNPDGSKYAPRKKRNLRGKQGRVKRKVQMFQKLRTARFLKVKADSNAISIGFTGRIARIARVHQYGLKDRAERGAPDVKYEQREVLGFTDVDINLIRDGLLTHLVNR</sequence>
<protein>
    <submittedName>
        <fullName evidence="2">Phage tail completion protein</fullName>
    </submittedName>
</protein>
<name>A0A0C2EZH0_9PSED</name>
<gene>
    <name evidence="2" type="ORF">UCMB321_2018</name>
</gene>
<accession>A0A0C2EZH0</accession>
<evidence type="ECO:0000313" key="2">
    <source>
        <dbReference type="EMBL" id="KIH84218.1"/>
    </source>
</evidence>
<feature type="compositionally biased region" description="Basic residues" evidence="1">
    <location>
        <begin position="60"/>
        <end position="71"/>
    </location>
</feature>
<evidence type="ECO:0000313" key="3">
    <source>
        <dbReference type="Proteomes" id="UP000031535"/>
    </source>
</evidence>
<evidence type="ECO:0000256" key="1">
    <source>
        <dbReference type="SAM" id="MobiDB-lite"/>
    </source>
</evidence>
<dbReference type="Proteomes" id="UP000031535">
    <property type="component" value="Unassembled WGS sequence"/>
</dbReference>
<organism evidence="2 3">
    <name type="scientific">Pseudomonas batumici</name>
    <dbReference type="NCBI Taxonomy" id="226910"/>
    <lineage>
        <taxon>Bacteria</taxon>
        <taxon>Pseudomonadati</taxon>
        <taxon>Pseudomonadota</taxon>
        <taxon>Gammaproteobacteria</taxon>
        <taxon>Pseudomonadales</taxon>
        <taxon>Pseudomonadaceae</taxon>
        <taxon>Pseudomonas</taxon>
    </lineage>
</organism>
<dbReference type="NCBIfam" id="TIGR01635">
    <property type="entry name" value="tail_comp_S"/>
    <property type="match status" value="1"/>
</dbReference>
<reference evidence="2 3" key="1">
    <citation type="submission" date="2015-01" db="EMBL/GenBank/DDBJ databases">
        <title>Complete genome of Pseudomonas batumici UCM B-321 producer of the batumin antibiotic with strong antistaphilococcal and potential anticancer activity.</title>
        <authorList>
            <person name="Klochko V.V."/>
            <person name="Zelena L.B."/>
            <person name="Elena K.A."/>
            <person name="Reva O.N."/>
        </authorList>
    </citation>
    <scope>NUCLEOTIDE SEQUENCE [LARGE SCALE GENOMIC DNA]</scope>
    <source>
        <strain evidence="2 3">UCM B-321</strain>
    </source>
</reference>
<keyword evidence="3" id="KW-1185">Reference proteome</keyword>
<dbReference type="STRING" id="226910.UCMB321_2018"/>
<feature type="region of interest" description="Disordered" evidence="1">
    <location>
        <begin position="47"/>
        <end position="71"/>
    </location>
</feature>
<proteinExistence type="predicted"/>